<dbReference type="SUPFAM" id="SSF111331">
    <property type="entry name" value="NAD kinase/diacylglycerol kinase-like"/>
    <property type="match status" value="1"/>
</dbReference>
<dbReference type="GO" id="GO:0005524">
    <property type="term" value="F:ATP binding"/>
    <property type="evidence" value="ECO:0007669"/>
    <property type="project" value="UniProtKB-KW"/>
</dbReference>
<gene>
    <name evidence="2" type="ORF">GJD93_10915</name>
</gene>
<sequence length="315" mass="34915">MAQRFMQLQPLSIVYNQKSGFHANHKDDIYEELLHVLSQHGFEIQSFDIGASTGFDALMQQVLARHQHPDLTGVVVAAGGDGTLNAVAAKLKGTSIPMGILPLGTFNYVARLLNIPLDLIEAAHVIATGSTRAVHVAQINQHIYLNNASLGLYPLFIQKRERYNRYLGRFPLHAYTSALDVLLRDRKELKLEIEVDTKRYPLKTPLIFFGNNQLQLSEMNLRIAKAAAAGKVAGVTVAKSDKLTLFKILWQLIQGKAEQANDMYSFAAEQVVIHSKRPQLTVALDGEIVKMRPPLRISVLKNALKIKVPHAAASI</sequence>
<dbReference type="GO" id="GO:0016301">
    <property type="term" value="F:kinase activity"/>
    <property type="evidence" value="ECO:0007669"/>
    <property type="project" value="UniProtKB-KW"/>
</dbReference>
<dbReference type="PANTHER" id="PTHR12358:SF54">
    <property type="entry name" value="SPHINGOSINE KINASE RELATED PROTEIN"/>
    <property type="match status" value="1"/>
</dbReference>
<dbReference type="AlphaFoldDB" id="A0AAP9KJS4"/>
<dbReference type="Pfam" id="PF00781">
    <property type="entry name" value="DAGK_cat"/>
    <property type="match status" value="1"/>
</dbReference>
<evidence type="ECO:0000313" key="3">
    <source>
        <dbReference type="Proteomes" id="UP000405075"/>
    </source>
</evidence>
<reference evidence="3" key="1">
    <citation type="submission" date="2019-11" db="EMBL/GenBank/DDBJ databases">
        <title>Escherichia coli 1916D6.</title>
        <authorList>
            <person name="Yao H."/>
            <person name="Du X."/>
            <person name="Yu R."/>
            <person name="Li A."/>
        </authorList>
    </citation>
    <scope>NUCLEOTIDE SEQUENCE [LARGE SCALE GENOMIC DNA]</scope>
    <source>
        <strain evidence="3">19110F47</strain>
    </source>
</reference>
<dbReference type="Proteomes" id="UP000405075">
    <property type="component" value="Chromosome"/>
</dbReference>
<proteinExistence type="predicted"/>
<dbReference type="PROSITE" id="PS50146">
    <property type="entry name" value="DAGK"/>
    <property type="match status" value="1"/>
</dbReference>
<feature type="domain" description="DAGKc" evidence="1">
    <location>
        <begin position="6"/>
        <end position="143"/>
    </location>
</feature>
<dbReference type="EMBL" id="CP046045">
    <property type="protein sequence ID" value="QGM28157.1"/>
    <property type="molecule type" value="Genomic_DNA"/>
</dbReference>
<dbReference type="SMART" id="SM00046">
    <property type="entry name" value="DAGKc"/>
    <property type="match status" value="1"/>
</dbReference>
<dbReference type="InterPro" id="IPR050187">
    <property type="entry name" value="Lipid_Phosphate_FormReg"/>
</dbReference>
<dbReference type="InterPro" id="IPR016064">
    <property type="entry name" value="NAD/diacylglycerol_kinase_sf"/>
</dbReference>
<dbReference type="Gene3D" id="3.40.50.10330">
    <property type="entry name" value="Probable inorganic polyphosphate/atp-NAD kinase, domain 1"/>
    <property type="match status" value="1"/>
</dbReference>
<dbReference type="InterPro" id="IPR001206">
    <property type="entry name" value="Diacylglycerol_kinase_cat_dom"/>
</dbReference>
<name>A0AAP9KJS4_9GAMM</name>
<dbReference type="Gene3D" id="2.60.200.40">
    <property type="match status" value="1"/>
</dbReference>
<keyword evidence="2" id="KW-0418">Kinase</keyword>
<accession>A0AAP9KJS4</accession>
<dbReference type="InterPro" id="IPR017438">
    <property type="entry name" value="ATP-NAD_kinase_N"/>
</dbReference>
<dbReference type="PANTHER" id="PTHR12358">
    <property type="entry name" value="SPHINGOSINE KINASE"/>
    <property type="match status" value="1"/>
</dbReference>
<evidence type="ECO:0000259" key="1">
    <source>
        <dbReference type="PROSITE" id="PS50146"/>
    </source>
</evidence>
<evidence type="ECO:0000313" key="2">
    <source>
        <dbReference type="EMBL" id="QGM28157.1"/>
    </source>
</evidence>
<organism evidence="2 3">
    <name type="scientific">Acinetobacter towneri</name>
    <dbReference type="NCBI Taxonomy" id="202956"/>
    <lineage>
        <taxon>Bacteria</taxon>
        <taxon>Pseudomonadati</taxon>
        <taxon>Pseudomonadota</taxon>
        <taxon>Gammaproteobacteria</taxon>
        <taxon>Moraxellales</taxon>
        <taxon>Moraxellaceae</taxon>
        <taxon>Acinetobacter</taxon>
    </lineage>
</organism>
<protein>
    <submittedName>
        <fullName evidence="2">Diacylglycerol kinase</fullName>
    </submittedName>
</protein>
<keyword evidence="2" id="KW-0808">Transferase</keyword>